<evidence type="ECO:0000256" key="5">
    <source>
        <dbReference type="ARBA" id="ARBA00022475"/>
    </source>
</evidence>
<keyword evidence="4 12" id="KW-0050">Antiport</keyword>
<evidence type="ECO:0000256" key="1">
    <source>
        <dbReference type="ARBA" id="ARBA00004651"/>
    </source>
</evidence>
<dbReference type="InterPro" id="IPR018422">
    <property type="entry name" value="Cation/H_exchanger_CPA1"/>
</dbReference>
<gene>
    <name evidence="17" type="ORF">MDA_GLEAN10013333</name>
</gene>
<keyword evidence="3 12" id="KW-0813">Transport</keyword>
<feature type="transmembrane region" description="Helical" evidence="14">
    <location>
        <begin position="85"/>
        <end position="107"/>
    </location>
</feature>
<dbReference type="GO" id="GO:0051453">
    <property type="term" value="P:regulation of intracellular pH"/>
    <property type="evidence" value="ECO:0007669"/>
    <property type="project" value="TreeGrafter"/>
</dbReference>
<dbReference type="PANTHER" id="PTHR10110:SF103">
    <property type="entry name" value="SODIUM_HYDROGEN EXCHANGER 4"/>
    <property type="match status" value="1"/>
</dbReference>
<dbReference type="Proteomes" id="UP000010556">
    <property type="component" value="Unassembled WGS sequence"/>
</dbReference>
<keyword evidence="9 12" id="KW-0406">Ion transport</keyword>
<dbReference type="PANTHER" id="PTHR10110">
    <property type="entry name" value="SODIUM/HYDROGEN EXCHANGER"/>
    <property type="match status" value="1"/>
</dbReference>
<keyword evidence="6 12" id="KW-0812">Transmembrane</keyword>
<evidence type="ECO:0000256" key="3">
    <source>
        <dbReference type="ARBA" id="ARBA00022448"/>
    </source>
</evidence>
<dbReference type="GO" id="GO:0005886">
    <property type="term" value="C:plasma membrane"/>
    <property type="evidence" value="ECO:0007669"/>
    <property type="project" value="UniProtKB-SubCell"/>
</dbReference>
<organism evidence="17 18">
    <name type="scientific">Myotis davidii</name>
    <name type="common">David's myotis</name>
    <dbReference type="NCBI Taxonomy" id="225400"/>
    <lineage>
        <taxon>Eukaryota</taxon>
        <taxon>Metazoa</taxon>
        <taxon>Chordata</taxon>
        <taxon>Craniata</taxon>
        <taxon>Vertebrata</taxon>
        <taxon>Euteleostomi</taxon>
        <taxon>Mammalia</taxon>
        <taxon>Eutheria</taxon>
        <taxon>Laurasiatheria</taxon>
        <taxon>Chiroptera</taxon>
        <taxon>Yangochiroptera</taxon>
        <taxon>Vespertilionidae</taxon>
        <taxon>Myotis</taxon>
    </lineage>
</organism>
<evidence type="ECO:0000259" key="16">
    <source>
        <dbReference type="Pfam" id="PF16644"/>
    </source>
</evidence>
<keyword evidence="10 14" id="KW-0472">Membrane</keyword>
<evidence type="ECO:0000256" key="9">
    <source>
        <dbReference type="ARBA" id="ARBA00023065"/>
    </source>
</evidence>
<evidence type="ECO:0000256" key="11">
    <source>
        <dbReference type="ARBA" id="ARBA00023201"/>
    </source>
</evidence>
<dbReference type="InterPro" id="IPR032103">
    <property type="entry name" value="NHE_CaM-bd"/>
</dbReference>
<evidence type="ECO:0000256" key="13">
    <source>
        <dbReference type="SAM" id="MobiDB-lite"/>
    </source>
</evidence>
<dbReference type="Pfam" id="PF00999">
    <property type="entry name" value="Na_H_Exchanger"/>
    <property type="match status" value="1"/>
</dbReference>
<reference evidence="18" key="1">
    <citation type="journal article" date="2013" name="Science">
        <title>Comparative analysis of bat genomes provides insight into the evolution of flight and immunity.</title>
        <authorList>
            <person name="Zhang G."/>
            <person name="Cowled C."/>
            <person name="Shi Z."/>
            <person name="Huang Z."/>
            <person name="Bishop-Lilly K.A."/>
            <person name="Fang X."/>
            <person name="Wynne J.W."/>
            <person name="Xiong Z."/>
            <person name="Baker M.L."/>
            <person name="Zhao W."/>
            <person name="Tachedjian M."/>
            <person name="Zhu Y."/>
            <person name="Zhou P."/>
            <person name="Jiang X."/>
            <person name="Ng J."/>
            <person name="Yang L."/>
            <person name="Wu L."/>
            <person name="Xiao J."/>
            <person name="Feng Y."/>
            <person name="Chen Y."/>
            <person name="Sun X."/>
            <person name="Zhang Y."/>
            <person name="Marsh G.A."/>
            <person name="Crameri G."/>
            <person name="Broder C.C."/>
            <person name="Frey K.G."/>
            <person name="Wang L.F."/>
            <person name="Wang J."/>
        </authorList>
    </citation>
    <scope>NUCLEOTIDE SEQUENCE [LARGE SCALE GENOMIC DNA]</scope>
</reference>
<evidence type="ECO:0000256" key="14">
    <source>
        <dbReference type="SAM" id="Phobius"/>
    </source>
</evidence>
<dbReference type="InterPro" id="IPR004709">
    <property type="entry name" value="NaH_exchanger"/>
</dbReference>
<evidence type="ECO:0000313" key="18">
    <source>
        <dbReference type="Proteomes" id="UP000010556"/>
    </source>
</evidence>
<dbReference type="AlphaFoldDB" id="L5M1P6"/>
<evidence type="ECO:0000256" key="6">
    <source>
        <dbReference type="ARBA" id="ARBA00022692"/>
    </source>
</evidence>
<evidence type="ECO:0000256" key="4">
    <source>
        <dbReference type="ARBA" id="ARBA00022449"/>
    </source>
</evidence>
<name>L5M1P6_MYODS</name>
<evidence type="ECO:0000313" key="17">
    <source>
        <dbReference type="EMBL" id="ELK32291.1"/>
    </source>
</evidence>
<dbReference type="NCBIfam" id="TIGR00840">
    <property type="entry name" value="b_cpa1"/>
    <property type="match status" value="1"/>
</dbReference>
<feature type="domain" description="Cation/H+ exchanger transmembrane" evidence="15">
    <location>
        <begin position="62"/>
        <end position="138"/>
    </location>
</feature>
<evidence type="ECO:0000256" key="7">
    <source>
        <dbReference type="ARBA" id="ARBA00022989"/>
    </source>
</evidence>
<protein>
    <recommendedName>
        <fullName evidence="12">Sodium/hydrogen exchanger</fullName>
    </recommendedName>
</protein>
<sequence>MFSRGKYGICVSGISNKVGLRGGQALCFSLRLSSSCSITACAVTMKKYVEENVSQTVELGLRVFALFYVSNRFRTFPFSIKDQCIIFYSGVRGAGSFSLAFLLPLSLFPRKKMFVTATLVVIYFTVFIQGITIGPLVRYLDVKKTNKKESINEELHIRLMDHLKAGIEDVCGQWSHYQVRDKFKKFDHKYLRKILIRKNLPRSSIVSLYKKLEMKQVLEMAETGALSATAFSRPHQAQQTQGTKRLSPEDVASMRDLLMHNMYQVRQRTPSYNKYSLKPRAAEKQAKEILTRRQNTLRESMRKGHSLPWGKPVRVAYVDSSDSELSFIMFNAHSPTRSLQERPRTQQITTRKSLNRGGKPSGSGYQTSPSQEEHVGRSKRALRPKPLFHTVDEERGSGEESGEEASAPGTRGSAEHRRERRRSCSPLLRKK</sequence>
<evidence type="ECO:0000259" key="15">
    <source>
        <dbReference type="Pfam" id="PF00999"/>
    </source>
</evidence>
<feature type="compositionally biased region" description="Basic residues" evidence="13">
    <location>
        <begin position="418"/>
        <end position="431"/>
    </location>
</feature>
<feature type="region of interest" description="Disordered" evidence="13">
    <location>
        <begin position="336"/>
        <end position="431"/>
    </location>
</feature>
<dbReference type="EMBL" id="KB105440">
    <property type="protein sequence ID" value="ELK32291.1"/>
    <property type="molecule type" value="Genomic_DNA"/>
</dbReference>
<dbReference type="GO" id="GO:0015386">
    <property type="term" value="F:potassium:proton antiporter activity"/>
    <property type="evidence" value="ECO:0007669"/>
    <property type="project" value="TreeGrafter"/>
</dbReference>
<accession>L5M1P6</accession>
<dbReference type="GO" id="GO:0015385">
    <property type="term" value="F:sodium:proton antiporter activity"/>
    <property type="evidence" value="ECO:0007669"/>
    <property type="project" value="InterPro"/>
</dbReference>
<comment type="similarity">
    <text evidence="2 12">Belongs to the monovalent cation:proton antiporter 1 (CPA1) transporter (TC 2.A.36) family.</text>
</comment>
<proteinExistence type="inferred from homology"/>
<keyword evidence="8" id="KW-0915">Sodium</keyword>
<dbReference type="Gene3D" id="6.10.250.1040">
    <property type="match status" value="1"/>
</dbReference>
<keyword evidence="18" id="KW-1185">Reference proteome</keyword>
<dbReference type="Pfam" id="PF16644">
    <property type="entry name" value="NEXCaM_BD"/>
    <property type="match status" value="1"/>
</dbReference>
<evidence type="ECO:0000256" key="10">
    <source>
        <dbReference type="ARBA" id="ARBA00023136"/>
    </source>
</evidence>
<evidence type="ECO:0000256" key="2">
    <source>
        <dbReference type="ARBA" id="ARBA00007367"/>
    </source>
</evidence>
<dbReference type="GO" id="GO:0098719">
    <property type="term" value="P:sodium ion import across plasma membrane"/>
    <property type="evidence" value="ECO:0007669"/>
    <property type="project" value="TreeGrafter"/>
</dbReference>
<feature type="transmembrane region" description="Helical" evidence="14">
    <location>
        <begin position="113"/>
        <end position="137"/>
    </location>
</feature>
<keyword evidence="7 14" id="KW-1133">Transmembrane helix</keyword>
<dbReference type="eggNOG" id="KOG1966">
    <property type="taxonomic scope" value="Eukaryota"/>
</dbReference>
<feature type="domain" description="Sodium/hydrogen exchanger regulatory region" evidence="16">
    <location>
        <begin position="229"/>
        <end position="313"/>
    </location>
</feature>
<dbReference type="Gene3D" id="6.10.250.2020">
    <property type="match status" value="1"/>
</dbReference>
<keyword evidence="11 12" id="KW-0739">Sodium transport</keyword>
<evidence type="ECO:0000256" key="12">
    <source>
        <dbReference type="RuleBase" id="RU003722"/>
    </source>
</evidence>
<comment type="subcellular location">
    <subcellularLocation>
        <location evidence="1">Cell membrane</location>
        <topology evidence="1">Multi-pass membrane protein</topology>
    </subcellularLocation>
</comment>
<evidence type="ECO:0000256" key="8">
    <source>
        <dbReference type="ARBA" id="ARBA00023053"/>
    </source>
</evidence>
<dbReference type="InterPro" id="IPR006153">
    <property type="entry name" value="Cation/H_exchanger_TM"/>
</dbReference>
<keyword evidence="5" id="KW-1003">Cell membrane</keyword>